<gene>
    <name evidence="6" type="ORF">JCM5805K_1058</name>
    <name evidence="5" type="ORF">LLUC11_0863</name>
</gene>
<feature type="transmembrane region" description="Helical" evidence="3">
    <location>
        <begin position="49"/>
        <end position="70"/>
    </location>
</feature>
<feature type="transmembrane region" description="Helical" evidence="3">
    <location>
        <begin position="115"/>
        <end position="133"/>
    </location>
</feature>
<dbReference type="PANTHER" id="PTHR22911:SF79">
    <property type="entry name" value="MOBA-LIKE NTP TRANSFERASE DOMAIN-CONTAINING PROTEIN"/>
    <property type="match status" value="1"/>
</dbReference>
<reference evidence="5 8" key="2">
    <citation type="journal article" date="2017" name="BMC Genomics">
        <title>Comparative and functional genomics of the Lactococcus lactis taxon; insights into evolution and niche adaptation.</title>
        <authorList>
            <person name="Kelleher P."/>
            <person name="Bottacini F."/>
            <person name="Mahony J."/>
            <person name="Kilcawley K.N."/>
            <person name="van Sinderen D."/>
        </authorList>
    </citation>
    <scope>NUCLEOTIDE SEQUENCE [LARGE SCALE GENOMIC DNA]</scope>
    <source>
        <strain evidence="5 8">UC11</strain>
    </source>
</reference>
<evidence type="ECO:0000256" key="2">
    <source>
        <dbReference type="ARBA" id="ARBA00007362"/>
    </source>
</evidence>
<feature type="transmembrane region" description="Helical" evidence="3">
    <location>
        <begin position="145"/>
        <end position="164"/>
    </location>
</feature>
<dbReference type="Proteomes" id="UP000031847">
    <property type="component" value="Unassembled WGS sequence"/>
</dbReference>
<organism evidence="6 7">
    <name type="scientific">Lactococcus lactis subsp. lactis</name>
    <name type="common">Streptococcus lactis</name>
    <dbReference type="NCBI Taxonomy" id="1360"/>
    <lineage>
        <taxon>Bacteria</taxon>
        <taxon>Bacillati</taxon>
        <taxon>Bacillota</taxon>
        <taxon>Bacilli</taxon>
        <taxon>Lactobacillales</taxon>
        <taxon>Streptococcaceae</taxon>
        <taxon>Lactococcus</taxon>
    </lineage>
</organism>
<dbReference type="EMBL" id="BBSI01000017">
    <property type="protein sequence ID" value="GAM79950.1"/>
    <property type="molecule type" value="Genomic_DNA"/>
</dbReference>
<feature type="domain" description="EamA" evidence="4">
    <location>
        <begin position="173"/>
        <end position="305"/>
    </location>
</feature>
<evidence type="ECO:0000313" key="6">
    <source>
        <dbReference type="EMBL" id="GAM79950.1"/>
    </source>
</evidence>
<feature type="transmembrane region" description="Helical" evidence="3">
    <location>
        <begin position="201"/>
        <end position="221"/>
    </location>
</feature>
<comment type="subcellular location">
    <subcellularLocation>
        <location evidence="1">Endomembrane system</location>
        <topology evidence="1">Multi-pass membrane protein</topology>
    </subcellularLocation>
</comment>
<dbReference type="InterPro" id="IPR037185">
    <property type="entry name" value="EmrE-like"/>
</dbReference>
<keyword evidence="3" id="KW-0812">Transmembrane</keyword>
<evidence type="ECO:0000313" key="5">
    <source>
        <dbReference type="EMBL" id="ARE13196.1"/>
    </source>
</evidence>
<feature type="transmembrane region" description="Helical" evidence="3">
    <location>
        <begin position="233"/>
        <end position="252"/>
    </location>
</feature>
<evidence type="ECO:0000313" key="7">
    <source>
        <dbReference type="Proteomes" id="UP000031847"/>
    </source>
</evidence>
<evidence type="ECO:0000256" key="3">
    <source>
        <dbReference type="SAM" id="Phobius"/>
    </source>
</evidence>
<feature type="transmembrane region" description="Helical" evidence="3">
    <location>
        <begin position="90"/>
        <end position="109"/>
    </location>
</feature>
<feature type="transmembrane region" description="Helical" evidence="3">
    <location>
        <begin position="261"/>
        <end position="282"/>
    </location>
</feature>
<keyword evidence="3" id="KW-0472">Membrane</keyword>
<protein>
    <submittedName>
        <fullName evidence="5">Permease of the drug/metabolite transporter (DMT) superfamily</fullName>
    </submittedName>
    <submittedName>
        <fullName evidence="6">Permeases of the drug/metabolite transporter (DMT) superfamily</fullName>
    </submittedName>
</protein>
<dbReference type="EMBL" id="CP015904">
    <property type="protein sequence ID" value="ARE13196.1"/>
    <property type="molecule type" value="Genomic_DNA"/>
</dbReference>
<dbReference type="SUPFAM" id="SSF103481">
    <property type="entry name" value="Multidrug resistance efflux transporter EmrE"/>
    <property type="match status" value="2"/>
</dbReference>
<feature type="transmembrane region" description="Helical" evidence="3">
    <location>
        <begin position="170"/>
        <end position="189"/>
    </location>
</feature>
<dbReference type="PATRIC" id="fig|1360.100.peg.1089"/>
<comment type="similarity">
    <text evidence="2">Belongs to the EamA transporter family.</text>
</comment>
<dbReference type="PANTHER" id="PTHR22911">
    <property type="entry name" value="ACYL-MALONYL CONDENSING ENZYME-RELATED"/>
    <property type="match status" value="1"/>
</dbReference>
<feature type="domain" description="EamA" evidence="4">
    <location>
        <begin position="20"/>
        <end position="159"/>
    </location>
</feature>
<evidence type="ECO:0000256" key="1">
    <source>
        <dbReference type="ARBA" id="ARBA00004127"/>
    </source>
</evidence>
<dbReference type="InterPro" id="IPR000620">
    <property type="entry name" value="EamA_dom"/>
</dbReference>
<reference evidence="6 7" key="1">
    <citation type="submission" date="2015-01" db="EMBL/GenBank/DDBJ databases">
        <title>Lactococcus lactis subsp.lactis JCM 5805 whole genome shotgun sequence.</title>
        <authorList>
            <person name="Fujii T."/>
            <person name="Tomita Y."/>
            <person name="Ikushima S."/>
            <person name="Fujiwara D."/>
        </authorList>
    </citation>
    <scope>NUCLEOTIDE SEQUENCE [LARGE SCALE GENOMIC DNA]</scope>
    <source>
        <strain evidence="6 7">JCM 5805</strain>
    </source>
</reference>
<dbReference type="Pfam" id="PF00892">
    <property type="entry name" value="EamA"/>
    <property type="match status" value="2"/>
</dbReference>
<feature type="transmembrane region" description="Helical" evidence="3">
    <location>
        <begin position="288"/>
        <end position="305"/>
    </location>
</feature>
<evidence type="ECO:0000259" key="4">
    <source>
        <dbReference type="Pfam" id="PF00892"/>
    </source>
</evidence>
<sequence length="310" mass="34556">MNPLDVWYNIKMNVKKQIFKGTLYAVVAGCMWGISGIFGQLFFRDYHGSPLWITSTRLTIAGVILLAMSFSRDHKRFFDVWKSKKNMPTLFLYVFGGVFSVQYFYYVAIQLSNSATATILQYTAPVFIMLYLLIFQRQVPKPKSVLFVILAMIGVFLLITDGNIKHLSISPLALVTGLLAGVAVVIYSIIPRPLLDKYGALNMTGWGMMLAGIACNIFYPVWRIDFRIEPLSIFYVLTISIVGTALAFLLLLRAFQLISPLVVSVATATEPLTSVFLSIPLFGLKLTPLELLGIVMVIVSVILLSKSEQA</sequence>
<name>A0A0B8QJK2_LACLL</name>
<dbReference type="Proteomes" id="UP000192067">
    <property type="component" value="Chromosome"/>
</dbReference>
<keyword evidence="3" id="KW-1133">Transmembrane helix</keyword>
<dbReference type="AlphaFoldDB" id="A0A0B8QJK2"/>
<accession>A0A0B8QJK2</accession>
<evidence type="ECO:0000313" key="8">
    <source>
        <dbReference type="Proteomes" id="UP000192067"/>
    </source>
</evidence>
<feature type="transmembrane region" description="Helical" evidence="3">
    <location>
        <begin position="21"/>
        <end position="43"/>
    </location>
</feature>
<proteinExistence type="inferred from homology"/>
<dbReference type="GO" id="GO:0016020">
    <property type="term" value="C:membrane"/>
    <property type="evidence" value="ECO:0007669"/>
    <property type="project" value="InterPro"/>
</dbReference>